<dbReference type="EMBL" id="LT594587">
    <property type="protein sequence ID" value="SCP03846.1"/>
    <property type="molecule type" value="Genomic_DNA"/>
</dbReference>
<dbReference type="InterPro" id="IPR044742">
    <property type="entry name" value="DEAD/DEAH_RhlB"/>
</dbReference>
<organism evidence="12 13">
    <name type="scientific">Plasmodium ovale</name>
    <name type="common">malaria parasite P. ovale</name>
    <dbReference type="NCBI Taxonomy" id="36330"/>
    <lineage>
        <taxon>Eukaryota</taxon>
        <taxon>Sar</taxon>
        <taxon>Alveolata</taxon>
        <taxon>Apicomplexa</taxon>
        <taxon>Aconoidasida</taxon>
        <taxon>Haemosporida</taxon>
        <taxon>Plasmodiidae</taxon>
        <taxon>Plasmodium</taxon>
        <taxon>Plasmodium (Plasmodium)</taxon>
    </lineage>
</organism>
<keyword evidence="13" id="KW-1185">Reference proteome</keyword>
<evidence type="ECO:0000259" key="10">
    <source>
        <dbReference type="PROSITE" id="PS51192"/>
    </source>
</evidence>
<evidence type="ECO:0000256" key="9">
    <source>
        <dbReference type="SAM" id="MobiDB-lite"/>
    </source>
</evidence>
<dbReference type="PANTHER" id="PTHR47959:SF15">
    <property type="entry name" value="RNA HELICASE"/>
    <property type="match status" value="1"/>
</dbReference>
<reference evidence="12 13" key="1">
    <citation type="submission" date="2016-06" db="EMBL/GenBank/DDBJ databases">
        <authorList>
            <consortium name="Pathogen Informatics"/>
        </authorList>
    </citation>
    <scope>NUCLEOTIDE SEQUENCE [LARGE SCALE GENOMIC DNA]</scope>
    <source>
        <strain evidence="12">PocGH01</strain>
    </source>
</reference>
<dbReference type="Gene3D" id="3.40.50.300">
    <property type="entry name" value="P-loop containing nucleotide triphosphate hydrolases"/>
    <property type="match status" value="2"/>
</dbReference>
<dbReference type="InterPro" id="IPR014001">
    <property type="entry name" value="Helicase_ATP-bd"/>
</dbReference>
<dbReference type="Proteomes" id="UP000242942">
    <property type="component" value="Chromosome 6"/>
</dbReference>
<evidence type="ECO:0000313" key="13">
    <source>
        <dbReference type="Proteomes" id="UP000242942"/>
    </source>
</evidence>
<dbReference type="VEuPathDB" id="PlasmoDB:PocGH01_06014600"/>
<evidence type="ECO:0000313" key="12">
    <source>
        <dbReference type="EMBL" id="SCP03846.1"/>
    </source>
</evidence>
<proteinExistence type="inferred from homology"/>
<dbReference type="EC" id="3.6.4.13" evidence="1"/>
<dbReference type="Pfam" id="PF00271">
    <property type="entry name" value="Helicase_C"/>
    <property type="match status" value="1"/>
</dbReference>
<dbReference type="InterPro" id="IPR001650">
    <property type="entry name" value="Helicase_C-like"/>
</dbReference>
<sequence length="736" mass="83581">MDVVKNLTFGLNLRGSLKNSELMNLKEENLKPLRNILSINKRKEVNVSEKIKRIIKACEEVIYEDFCKDEKLISSYMKANEINVEYVNLNRDIVPIRSFNDIVDCVRMGDTDSCHDVRNNRNIGEGHSVGSDRTVDEECKKVLSTVKNKLGFNNPTAIQKICIPAILSGCNTICISRTGSGKTFAFLIPLLLRLNRRNRSPGGSGGICGTGHGSGCAPVIRSLIMVPTVELATQIYEQAAILFKCFPRYVVVHLSKEDDVRDNMDVCVCTPLLLRYIIEKKKVSLAKCFYVVFDEVDKVFEVSFLVDVNRILKELQNKRTQKVFTTATLPGNIKSFLSTLCTNYAVVYMGKSINTINNNVKQELLYVNNEEEKFVVLKNVIKNKQVHIPVLIFVETITKAKNIFYNLRRCTVDMNMSSHFGLLTSDITKEERKIIFQKFQEGHLWYLICTDIMSRGIDVNGIETVINYDVCYDKYSYMHRIGRACRSDRKEGKAITFFTKENVPYMKDIVRFVKSSGTEVPPYLDNYPFKNSPRFKARVKVGNKRKDGKEVRKKRKDGKKLKDGKELKKIGKKLKDGKEVKKVGKKLKDGKEVKKVGKKLKDGKEVKKVGKKLKDGKEVKKVGKKLKDGKEVKKVGKKLKDGKEVKKVGKKLKDGKEVKKVGKKLKDGKEVKKVGKKLKDGKEVKKVGKKLKDGKEVKKVGKKLKDGKEVKKVGKKLKDGKQVKKAAKKMEEKQKA</sequence>
<protein>
    <recommendedName>
        <fullName evidence="1">RNA helicase</fullName>
        <ecNumber evidence="1">3.6.4.13</ecNumber>
    </recommendedName>
</protein>
<dbReference type="Pfam" id="PF00270">
    <property type="entry name" value="DEAD"/>
    <property type="match status" value="1"/>
</dbReference>
<dbReference type="VEuPathDB" id="PlasmoDB:POWCR01_100009000"/>
<dbReference type="GO" id="GO:0003723">
    <property type="term" value="F:RNA binding"/>
    <property type="evidence" value="ECO:0007669"/>
    <property type="project" value="UniProtKB-KW"/>
</dbReference>
<evidence type="ECO:0000259" key="11">
    <source>
        <dbReference type="PROSITE" id="PS51194"/>
    </source>
</evidence>
<comment type="similarity">
    <text evidence="7">Belongs to the DEAD box helicase family. DDX52/ROK1 subfamily.</text>
</comment>
<evidence type="ECO:0000256" key="2">
    <source>
        <dbReference type="ARBA" id="ARBA00022741"/>
    </source>
</evidence>
<feature type="region of interest" description="Disordered" evidence="9">
    <location>
        <begin position="707"/>
        <end position="736"/>
    </location>
</feature>
<evidence type="ECO:0000256" key="4">
    <source>
        <dbReference type="ARBA" id="ARBA00022806"/>
    </source>
</evidence>
<evidence type="ECO:0000256" key="6">
    <source>
        <dbReference type="ARBA" id="ARBA00022884"/>
    </source>
</evidence>
<dbReference type="PANTHER" id="PTHR47959">
    <property type="entry name" value="ATP-DEPENDENT RNA HELICASE RHLE-RELATED"/>
    <property type="match status" value="1"/>
</dbReference>
<evidence type="ECO:0000256" key="7">
    <source>
        <dbReference type="ARBA" id="ARBA00024355"/>
    </source>
</evidence>
<dbReference type="GO" id="GO:0016887">
    <property type="term" value="F:ATP hydrolysis activity"/>
    <property type="evidence" value="ECO:0007669"/>
    <property type="project" value="RHEA"/>
</dbReference>
<keyword evidence="3 12" id="KW-0378">Hydrolase</keyword>
<dbReference type="SMART" id="SM00490">
    <property type="entry name" value="HELICc"/>
    <property type="match status" value="1"/>
</dbReference>
<keyword evidence="5" id="KW-0067">ATP-binding</keyword>
<evidence type="ECO:0000256" key="3">
    <source>
        <dbReference type="ARBA" id="ARBA00022801"/>
    </source>
</evidence>
<dbReference type="CDD" id="cd18787">
    <property type="entry name" value="SF2_C_DEAD"/>
    <property type="match status" value="1"/>
</dbReference>
<name>A0A1D3TFZ7_PLAOA</name>
<dbReference type="PROSITE" id="PS51194">
    <property type="entry name" value="HELICASE_CTER"/>
    <property type="match status" value="1"/>
</dbReference>
<dbReference type="SMART" id="SM00487">
    <property type="entry name" value="DEXDc"/>
    <property type="match status" value="1"/>
</dbReference>
<accession>A0A1D3TFZ7</accession>
<dbReference type="GO" id="GO:0003724">
    <property type="term" value="F:RNA helicase activity"/>
    <property type="evidence" value="ECO:0007669"/>
    <property type="project" value="UniProtKB-EC"/>
</dbReference>
<dbReference type="GO" id="GO:0005829">
    <property type="term" value="C:cytosol"/>
    <property type="evidence" value="ECO:0007669"/>
    <property type="project" value="TreeGrafter"/>
</dbReference>
<dbReference type="InterPro" id="IPR050079">
    <property type="entry name" value="DEAD_box_RNA_helicase"/>
</dbReference>
<dbReference type="CDD" id="cd00268">
    <property type="entry name" value="DEADc"/>
    <property type="match status" value="1"/>
</dbReference>
<feature type="domain" description="Helicase ATP-binding" evidence="10">
    <location>
        <begin position="163"/>
        <end position="347"/>
    </location>
</feature>
<feature type="region of interest" description="Disordered" evidence="9">
    <location>
        <begin position="542"/>
        <end position="562"/>
    </location>
</feature>
<evidence type="ECO:0000256" key="5">
    <source>
        <dbReference type="ARBA" id="ARBA00022840"/>
    </source>
</evidence>
<dbReference type="InterPro" id="IPR027417">
    <property type="entry name" value="P-loop_NTPase"/>
</dbReference>
<keyword evidence="4 12" id="KW-0347">Helicase</keyword>
<evidence type="ECO:0000256" key="1">
    <source>
        <dbReference type="ARBA" id="ARBA00012552"/>
    </source>
</evidence>
<dbReference type="GO" id="GO:0005524">
    <property type="term" value="F:ATP binding"/>
    <property type="evidence" value="ECO:0007669"/>
    <property type="project" value="UniProtKB-KW"/>
</dbReference>
<dbReference type="InterPro" id="IPR011545">
    <property type="entry name" value="DEAD/DEAH_box_helicase_dom"/>
</dbReference>
<dbReference type="AlphaFoldDB" id="A0A1D3TFZ7"/>
<evidence type="ECO:0000256" key="8">
    <source>
        <dbReference type="ARBA" id="ARBA00047984"/>
    </source>
</evidence>
<comment type="catalytic activity">
    <reaction evidence="8">
        <text>ATP + H2O = ADP + phosphate + H(+)</text>
        <dbReference type="Rhea" id="RHEA:13065"/>
        <dbReference type="ChEBI" id="CHEBI:15377"/>
        <dbReference type="ChEBI" id="CHEBI:15378"/>
        <dbReference type="ChEBI" id="CHEBI:30616"/>
        <dbReference type="ChEBI" id="CHEBI:43474"/>
        <dbReference type="ChEBI" id="CHEBI:456216"/>
        <dbReference type="EC" id="3.6.4.13"/>
    </reaction>
</comment>
<keyword evidence="6" id="KW-0694">RNA-binding</keyword>
<keyword evidence="2" id="KW-0547">Nucleotide-binding</keyword>
<dbReference type="PROSITE" id="PS51192">
    <property type="entry name" value="HELICASE_ATP_BIND_1"/>
    <property type="match status" value="1"/>
</dbReference>
<gene>
    <name evidence="12" type="primary">ROK1</name>
    <name evidence="12" type="ORF">POCGH01_06014600</name>
</gene>
<dbReference type="OrthoDB" id="360161at2759"/>
<dbReference type="SUPFAM" id="SSF52540">
    <property type="entry name" value="P-loop containing nucleoside triphosphate hydrolases"/>
    <property type="match status" value="1"/>
</dbReference>
<feature type="domain" description="Helicase C-terminal" evidence="11">
    <location>
        <begin position="359"/>
        <end position="528"/>
    </location>
</feature>